<dbReference type="AlphaFoldDB" id="A0AA88HRX5"/>
<dbReference type="EMBL" id="JAVRJZ010000012">
    <property type="protein sequence ID" value="KAK2715159.1"/>
    <property type="molecule type" value="Genomic_DNA"/>
</dbReference>
<keyword evidence="2" id="KW-1185">Reference proteome</keyword>
<name>A0AA88HRX5_ARTSF</name>
<comment type="caution">
    <text evidence="1">The sequence shown here is derived from an EMBL/GenBank/DDBJ whole genome shotgun (WGS) entry which is preliminary data.</text>
</comment>
<evidence type="ECO:0000313" key="2">
    <source>
        <dbReference type="Proteomes" id="UP001187531"/>
    </source>
</evidence>
<accession>A0AA88HRX5</accession>
<dbReference type="Proteomes" id="UP001187531">
    <property type="component" value="Unassembled WGS sequence"/>
</dbReference>
<evidence type="ECO:0000313" key="1">
    <source>
        <dbReference type="EMBL" id="KAK2715159.1"/>
    </source>
</evidence>
<organism evidence="1 2">
    <name type="scientific">Artemia franciscana</name>
    <name type="common">Brine shrimp</name>
    <name type="synonym">Artemia sanfranciscana</name>
    <dbReference type="NCBI Taxonomy" id="6661"/>
    <lineage>
        <taxon>Eukaryota</taxon>
        <taxon>Metazoa</taxon>
        <taxon>Ecdysozoa</taxon>
        <taxon>Arthropoda</taxon>
        <taxon>Crustacea</taxon>
        <taxon>Branchiopoda</taxon>
        <taxon>Anostraca</taxon>
        <taxon>Artemiidae</taxon>
        <taxon>Artemia</taxon>
    </lineage>
</organism>
<proteinExistence type="predicted"/>
<protein>
    <submittedName>
        <fullName evidence="1">Uncharacterized protein</fullName>
    </submittedName>
</protein>
<gene>
    <name evidence="1" type="ORF">QYM36_009964</name>
</gene>
<sequence>MQQWARIPKVMKTSWENLDMVPEAEEVSAIWNTARKTSWLWPRERRKVMCRALNGTTKNCIDYALVPKQWKISTLDTVALAGGDFDSHQKLAMASFRLRLKSAIQLQKKVPRFRTELLKNESTRNRYRINFYLAFNLENSSMNPEEIDLDTLAHESNEILIQTSETVLGRTNSSEKAWITDETIQMCKDKCAVANRQDRGSRDIS</sequence>
<reference evidence="1" key="1">
    <citation type="submission" date="2023-07" db="EMBL/GenBank/DDBJ databases">
        <title>Chromosome-level genome assembly of Artemia franciscana.</title>
        <authorList>
            <person name="Jo E."/>
        </authorList>
    </citation>
    <scope>NUCLEOTIDE SEQUENCE</scope>
    <source>
        <tissue evidence="1">Whole body</tissue>
    </source>
</reference>